<evidence type="ECO:0000259" key="7">
    <source>
        <dbReference type="Pfam" id="PF02687"/>
    </source>
</evidence>
<dbReference type="InterPro" id="IPR050250">
    <property type="entry name" value="Macrolide_Exporter_MacB"/>
</dbReference>
<evidence type="ECO:0000256" key="6">
    <source>
        <dbReference type="SAM" id="Phobius"/>
    </source>
</evidence>
<feature type="domain" description="MacB-like periplasmic core" evidence="8">
    <location>
        <begin position="18"/>
        <end position="238"/>
    </location>
</feature>
<evidence type="ECO:0000256" key="2">
    <source>
        <dbReference type="ARBA" id="ARBA00022475"/>
    </source>
</evidence>
<dbReference type="PROSITE" id="PS51257">
    <property type="entry name" value="PROKAR_LIPOPROTEIN"/>
    <property type="match status" value="1"/>
</dbReference>
<feature type="domain" description="ABC3 transporter permease C-terminal" evidence="7">
    <location>
        <begin position="688"/>
        <end position="795"/>
    </location>
</feature>
<dbReference type="Proteomes" id="UP000031802">
    <property type="component" value="Unassembled WGS sequence"/>
</dbReference>
<keyword evidence="2" id="KW-1003">Cell membrane</keyword>
<reference evidence="10" key="1">
    <citation type="submission" date="2014-04" db="EMBL/GenBank/DDBJ databases">
        <title>Whole-Genome optical mapping and complete genome sequence of Sphingobacterium deserti sp. nov., a new spaces isolated from desert in the west of China.</title>
        <authorList>
            <person name="Teng C."/>
            <person name="Zhou Z."/>
            <person name="Li X."/>
            <person name="Chen M."/>
            <person name="Lin M."/>
            <person name="Wang L."/>
            <person name="Su S."/>
            <person name="Zhang C."/>
            <person name="Zhang W."/>
        </authorList>
    </citation>
    <scope>NUCLEOTIDE SEQUENCE [LARGE SCALE GENOMIC DNA]</scope>
    <source>
        <strain evidence="10">ACCC05744</strain>
    </source>
</reference>
<feature type="transmembrane region" description="Helical" evidence="6">
    <location>
        <begin position="378"/>
        <end position="405"/>
    </location>
</feature>
<dbReference type="InterPro" id="IPR003838">
    <property type="entry name" value="ABC3_permease_C"/>
</dbReference>
<dbReference type="OrthoDB" id="1451596at2"/>
<sequence length="806" mass="91245">MLNFKIVFRQLWRNRLLTALNIMGLAIGISACWIVFRVVHYEFSFDRHIPEVEYIQQVVCVDDEPNASNGFVGVPLGMAPLLTDQTLPDAAVVPVYSQHFERFRISQSDNNDPLLVEEPKKIIGINNNYFDMLPYEWLAGHAKTALLDPYNMVLREDVAAEYFPGLQTSEIVGKTIIADSTEYTVSGIVKTLPYPSSFQAKIFVAIPDKEWSSHNWLMLNSSYLLYIKTKNAASLQRLLAVAQKEYDKIGAPEHLKFGAASKFETFSLANKHFEEAYDSEGISADPKVMYGLVAIGFFVLLLASINYINLSTAQIPQRAKEIGIRKTLGVRPLHITVSFLVETLCVTILGLFFSWPIIKLFEISYPEFIPDGINAFDNGGVVALFLTGLILLISLLSSIYPAYLINNLRSIEMLKGKIDSKIKGTRFTLRKSLIVFQFIIAQFFIVSAIIVSQQLDFTLHTDLGFENEAIVNVRIPYKSYQNSDVNPLLYKNALQQHSEIVAVSVGHEPLNDSYWGNVYHFAADTGKIQLHTPRKYIDENYIDLYQIQLMAGRNIQFTDTMREVLINESALIALGLKNPEDAIGQQLVRMDNAVHPIVGVYKDFHQRSLRDKTGPLILGSSNNPHQLQHFNIKLPTDRKKWQQTLAIMEKEWKSFYPNAPFEFKFNEERIKNVYEKEYRTAKLIDLATGVTILISCFGLFGLATLTAFQRTKEIGIRKVLGASISRIVAMLSKDFVVLVTIAIIISTPIGWWAMNNWLNDFAYRIEIEWWVFVLAGFLAVGIALLTVSYQAIKAAVVKPVDSLRDE</sequence>
<evidence type="ECO:0000256" key="3">
    <source>
        <dbReference type="ARBA" id="ARBA00022692"/>
    </source>
</evidence>
<evidence type="ECO:0000259" key="8">
    <source>
        <dbReference type="Pfam" id="PF12704"/>
    </source>
</evidence>
<dbReference type="eggNOG" id="COG0577">
    <property type="taxonomic scope" value="Bacteria"/>
</dbReference>
<dbReference type="PATRIC" id="fig|1229276.3.peg.844"/>
<proteinExistence type="predicted"/>
<keyword evidence="5 6" id="KW-0472">Membrane</keyword>
<comment type="subcellular location">
    <subcellularLocation>
        <location evidence="1">Cell membrane</location>
        <topology evidence="1">Multi-pass membrane protein</topology>
    </subcellularLocation>
</comment>
<dbReference type="GO" id="GO:0005886">
    <property type="term" value="C:plasma membrane"/>
    <property type="evidence" value="ECO:0007669"/>
    <property type="project" value="UniProtKB-SubCell"/>
</dbReference>
<dbReference type="RefSeq" id="WP_037495657.1">
    <property type="nucleotide sequence ID" value="NZ_JJMU01000012.1"/>
</dbReference>
<feature type="transmembrane region" description="Helical" evidence="6">
    <location>
        <begin position="16"/>
        <end position="36"/>
    </location>
</feature>
<feature type="transmembrane region" description="Helical" evidence="6">
    <location>
        <begin position="433"/>
        <end position="451"/>
    </location>
</feature>
<reference evidence="9 10" key="2">
    <citation type="journal article" date="2015" name="PLoS ONE">
        <title>Whole-Genome Optical Mapping and Finished Genome Sequence of Sphingobacterium deserti sp. nov., a New Species Isolated from the Western Desert of China.</title>
        <authorList>
            <person name="Teng C."/>
            <person name="Zhou Z."/>
            <person name="Molnar I."/>
            <person name="Li X."/>
            <person name="Tang R."/>
            <person name="Chen M."/>
            <person name="Wang L."/>
            <person name="Su S."/>
            <person name="Zhang W."/>
            <person name="Lin M."/>
        </authorList>
    </citation>
    <scope>NUCLEOTIDE SEQUENCE [LARGE SCALE GENOMIC DNA]</scope>
    <source>
        <strain evidence="10">ACCC05744</strain>
    </source>
</reference>
<feature type="domain" description="ABC3 transporter permease C-terminal" evidence="7">
    <location>
        <begin position="294"/>
        <end position="407"/>
    </location>
</feature>
<dbReference type="PANTHER" id="PTHR30572">
    <property type="entry name" value="MEMBRANE COMPONENT OF TRANSPORTER-RELATED"/>
    <property type="match status" value="1"/>
</dbReference>
<name>A0A0B8T334_9SPHI</name>
<evidence type="ECO:0000313" key="9">
    <source>
        <dbReference type="EMBL" id="KGE15446.1"/>
    </source>
</evidence>
<dbReference type="Pfam" id="PF02687">
    <property type="entry name" value="FtsX"/>
    <property type="match status" value="2"/>
</dbReference>
<dbReference type="GO" id="GO:0022857">
    <property type="term" value="F:transmembrane transporter activity"/>
    <property type="evidence" value="ECO:0007669"/>
    <property type="project" value="TreeGrafter"/>
</dbReference>
<organism evidence="9 10">
    <name type="scientific">Sphingobacterium deserti</name>
    <dbReference type="NCBI Taxonomy" id="1229276"/>
    <lineage>
        <taxon>Bacteria</taxon>
        <taxon>Pseudomonadati</taxon>
        <taxon>Bacteroidota</taxon>
        <taxon>Sphingobacteriia</taxon>
        <taxon>Sphingobacteriales</taxon>
        <taxon>Sphingobacteriaceae</taxon>
        <taxon>Sphingobacterium</taxon>
    </lineage>
</organism>
<evidence type="ECO:0000256" key="1">
    <source>
        <dbReference type="ARBA" id="ARBA00004651"/>
    </source>
</evidence>
<dbReference type="AlphaFoldDB" id="A0A0B8T334"/>
<evidence type="ECO:0000313" key="10">
    <source>
        <dbReference type="Proteomes" id="UP000031802"/>
    </source>
</evidence>
<dbReference type="STRING" id="1229276.DI53_0819"/>
<dbReference type="EMBL" id="JJMU01000012">
    <property type="protein sequence ID" value="KGE15446.1"/>
    <property type="molecule type" value="Genomic_DNA"/>
</dbReference>
<keyword evidence="3 6" id="KW-0812">Transmembrane</keyword>
<accession>A0A0B8T334</accession>
<feature type="transmembrane region" description="Helical" evidence="6">
    <location>
        <begin position="769"/>
        <end position="789"/>
    </location>
</feature>
<feature type="transmembrane region" description="Helical" evidence="6">
    <location>
        <begin position="735"/>
        <end position="754"/>
    </location>
</feature>
<evidence type="ECO:0000256" key="5">
    <source>
        <dbReference type="ARBA" id="ARBA00023136"/>
    </source>
</evidence>
<feature type="transmembrane region" description="Helical" evidence="6">
    <location>
        <begin position="288"/>
        <end position="312"/>
    </location>
</feature>
<feature type="transmembrane region" description="Helical" evidence="6">
    <location>
        <begin position="333"/>
        <end position="358"/>
    </location>
</feature>
<keyword evidence="10" id="KW-1185">Reference proteome</keyword>
<comment type="caution">
    <text evidence="9">The sequence shown here is derived from an EMBL/GenBank/DDBJ whole genome shotgun (WGS) entry which is preliminary data.</text>
</comment>
<evidence type="ECO:0000256" key="4">
    <source>
        <dbReference type="ARBA" id="ARBA00022989"/>
    </source>
</evidence>
<keyword evidence="4 6" id="KW-1133">Transmembrane helix</keyword>
<dbReference type="PANTHER" id="PTHR30572:SF18">
    <property type="entry name" value="ABC-TYPE MACROLIDE FAMILY EXPORT SYSTEM PERMEASE COMPONENT 2"/>
    <property type="match status" value="1"/>
</dbReference>
<gene>
    <name evidence="9" type="ORF">DI53_0819</name>
</gene>
<feature type="transmembrane region" description="Helical" evidence="6">
    <location>
        <begin position="686"/>
        <end position="708"/>
    </location>
</feature>
<dbReference type="InterPro" id="IPR025857">
    <property type="entry name" value="MacB_PCD"/>
</dbReference>
<protein>
    <submittedName>
        <fullName evidence="9">Uncharacterized protein</fullName>
    </submittedName>
</protein>
<dbReference type="Pfam" id="PF12704">
    <property type="entry name" value="MacB_PCD"/>
    <property type="match status" value="1"/>
</dbReference>